<dbReference type="PANTHER" id="PTHR43280">
    <property type="entry name" value="ARAC-FAMILY TRANSCRIPTIONAL REGULATOR"/>
    <property type="match status" value="1"/>
</dbReference>
<sequence>MSSQRIKSISEYHHIMGLPKPGHPMISIISFETIKRLPAGGPIKLVLPFYSIGLKRNFNARMKYGQQEYDFDEGILTCMAPGQVLQIETETDQLLNHSGWLLLVHPDFLWSSPMASKIRQYTYFSYAVHEALFLSKKEELTLIAIFKNIAREYQGGVDAFTQDLIVAQLDILLIYINRYYARQFATRKIANHRLLEKAEELLARYLDSGQLAETGLPTVQIIAEHLSVSPGYLSAVLKTVTGKSTQQHIQEKLLEKAKEKLSATSLSMAEIAYELGFSHSQSFSKFFRSQTQLSPTAFRQSFTTAKNIVGNLDSIQH</sequence>
<dbReference type="RefSeq" id="WP_353718808.1">
    <property type="nucleotide sequence ID" value="NZ_CP159289.1"/>
</dbReference>
<name>A0AAU8FIB9_9BACT</name>
<evidence type="ECO:0000259" key="4">
    <source>
        <dbReference type="PROSITE" id="PS01124"/>
    </source>
</evidence>
<dbReference type="EMBL" id="CP159289">
    <property type="protein sequence ID" value="XCH23484.1"/>
    <property type="molecule type" value="Genomic_DNA"/>
</dbReference>
<evidence type="ECO:0000256" key="1">
    <source>
        <dbReference type="ARBA" id="ARBA00023015"/>
    </source>
</evidence>
<proteinExistence type="predicted"/>
<gene>
    <name evidence="5" type="ORF">ABV298_24735</name>
</gene>
<dbReference type="GO" id="GO:0043565">
    <property type="term" value="F:sequence-specific DNA binding"/>
    <property type="evidence" value="ECO:0007669"/>
    <property type="project" value="InterPro"/>
</dbReference>
<dbReference type="PROSITE" id="PS01124">
    <property type="entry name" value="HTH_ARAC_FAMILY_2"/>
    <property type="match status" value="1"/>
</dbReference>
<dbReference type="InterPro" id="IPR018060">
    <property type="entry name" value="HTH_AraC"/>
</dbReference>
<keyword evidence="2" id="KW-0238">DNA-binding</keyword>
<accession>A0AAU8FIB9</accession>
<evidence type="ECO:0000256" key="2">
    <source>
        <dbReference type="ARBA" id="ARBA00023125"/>
    </source>
</evidence>
<dbReference type="SMART" id="SM00342">
    <property type="entry name" value="HTH_ARAC"/>
    <property type="match status" value="1"/>
</dbReference>
<dbReference type="AlphaFoldDB" id="A0AAU8FIB9"/>
<evidence type="ECO:0000313" key="5">
    <source>
        <dbReference type="EMBL" id="XCH23484.1"/>
    </source>
</evidence>
<keyword evidence="3" id="KW-0804">Transcription</keyword>
<organism evidence="5">
    <name type="scientific">Dyadobacter sp. 676</name>
    <dbReference type="NCBI Taxonomy" id="3088362"/>
    <lineage>
        <taxon>Bacteria</taxon>
        <taxon>Pseudomonadati</taxon>
        <taxon>Bacteroidota</taxon>
        <taxon>Cytophagia</taxon>
        <taxon>Cytophagales</taxon>
        <taxon>Spirosomataceae</taxon>
        <taxon>Dyadobacter</taxon>
    </lineage>
</organism>
<dbReference type="PANTHER" id="PTHR43280:SF32">
    <property type="entry name" value="TRANSCRIPTIONAL REGULATORY PROTEIN"/>
    <property type="match status" value="1"/>
</dbReference>
<feature type="domain" description="HTH araC/xylS-type" evidence="4">
    <location>
        <begin position="196"/>
        <end position="301"/>
    </location>
</feature>
<keyword evidence="1" id="KW-0805">Transcription regulation</keyword>
<dbReference type="Gene3D" id="1.10.10.60">
    <property type="entry name" value="Homeodomain-like"/>
    <property type="match status" value="1"/>
</dbReference>
<dbReference type="InterPro" id="IPR009057">
    <property type="entry name" value="Homeodomain-like_sf"/>
</dbReference>
<protein>
    <submittedName>
        <fullName evidence="5">Helix-turn-helix domain-containing protein</fullName>
    </submittedName>
</protein>
<dbReference type="Pfam" id="PF12833">
    <property type="entry name" value="HTH_18"/>
    <property type="match status" value="1"/>
</dbReference>
<dbReference type="SUPFAM" id="SSF46689">
    <property type="entry name" value="Homeodomain-like"/>
    <property type="match status" value="1"/>
</dbReference>
<reference evidence="5" key="1">
    <citation type="submission" date="2024-06" db="EMBL/GenBank/DDBJ databases">
        <title>Sequencing and assembly of the genome of Dyadobacter sp. strain 676, a symbiont of Cyamopsis tetragonoloba.</title>
        <authorList>
            <person name="Guro P."/>
            <person name="Sazanova A."/>
            <person name="Kuznetsova I."/>
            <person name="Belimov A."/>
            <person name="Safronova V."/>
        </authorList>
    </citation>
    <scope>NUCLEOTIDE SEQUENCE</scope>
    <source>
        <strain evidence="5">676</strain>
    </source>
</reference>
<dbReference type="GO" id="GO:0003700">
    <property type="term" value="F:DNA-binding transcription factor activity"/>
    <property type="evidence" value="ECO:0007669"/>
    <property type="project" value="InterPro"/>
</dbReference>
<evidence type="ECO:0000256" key="3">
    <source>
        <dbReference type="ARBA" id="ARBA00023163"/>
    </source>
</evidence>